<keyword evidence="9" id="KW-1185">Reference proteome</keyword>
<keyword evidence="5" id="KW-0998">Cell outer membrane</keyword>
<evidence type="ECO:0000259" key="6">
    <source>
        <dbReference type="Pfam" id="PF07980"/>
    </source>
</evidence>
<comment type="similarity">
    <text evidence="2">Belongs to the SusD family.</text>
</comment>
<evidence type="ECO:0000313" key="8">
    <source>
        <dbReference type="EMBL" id="SKC43509.1"/>
    </source>
</evidence>
<dbReference type="GO" id="GO:0009279">
    <property type="term" value="C:cell outer membrane"/>
    <property type="evidence" value="ECO:0007669"/>
    <property type="project" value="UniProtKB-SubCell"/>
</dbReference>
<dbReference type="Gene3D" id="1.25.40.390">
    <property type="match status" value="1"/>
</dbReference>
<reference evidence="8 9" key="1">
    <citation type="submission" date="2017-02" db="EMBL/GenBank/DDBJ databases">
        <authorList>
            <person name="Peterson S.W."/>
        </authorList>
    </citation>
    <scope>NUCLEOTIDE SEQUENCE [LARGE SCALE GENOMIC DNA]</scope>
    <source>
        <strain evidence="8 9">DSM 25262</strain>
    </source>
</reference>
<evidence type="ECO:0000259" key="7">
    <source>
        <dbReference type="Pfam" id="PF14322"/>
    </source>
</evidence>
<dbReference type="AlphaFoldDB" id="A0A1T5IWE2"/>
<accession>A0A1T5IWE2</accession>
<evidence type="ECO:0000256" key="3">
    <source>
        <dbReference type="ARBA" id="ARBA00022729"/>
    </source>
</evidence>
<dbReference type="Pfam" id="PF14322">
    <property type="entry name" value="SusD-like_3"/>
    <property type="match status" value="1"/>
</dbReference>
<dbReference type="InterPro" id="IPR033985">
    <property type="entry name" value="SusD-like_N"/>
</dbReference>
<dbReference type="InterPro" id="IPR011990">
    <property type="entry name" value="TPR-like_helical_dom_sf"/>
</dbReference>
<evidence type="ECO:0000256" key="2">
    <source>
        <dbReference type="ARBA" id="ARBA00006275"/>
    </source>
</evidence>
<sequence>MKTTNYICILTAILVLSACDFLEEKPESFISAENFYKTKSDAIAAVTAAYAPNKTNGDTNRNFNILGDITTDDVSPLLNNNDRVQLDQYTHTPQNTILRETWQNFYLGINRCNVVIGRVPLIQMEEPLRDRLVAEAKFLRGFYYFHLVRLFGKVPLVIDETTSLTELTYPQREEADVIYQQIIKDFQDAEAVLPISYTGADRGRATKGAAKSYLALVYLTLKQYQLAADKALEVMQPEFGYGLWDKYSDVFAISNEFGKEAIFDAQFISGPSGQGSNLIAFWAQENNSIAGRGFGSFQPTEDIYKAFDPSDLRLPVFFVKGTDGKYYCNKWIDADAVTANQSDNNFPHIRFAEVVLIFAEASNEVTAEPSTEAYAAINSIRKRAGLPDLEGLTKDEFREAVLNERRLELCFEGHRWYDLVRTDRLVSTLQAKGITNVQEYHKVFPVPQLEIDLNQILKPQNDGYPQ</sequence>
<organism evidence="8 9">
    <name type="scientific">Ohtaekwangia koreensis</name>
    <dbReference type="NCBI Taxonomy" id="688867"/>
    <lineage>
        <taxon>Bacteria</taxon>
        <taxon>Pseudomonadati</taxon>
        <taxon>Bacteroidota</taxon>
        <taxon>Cytophagia</taxon>
        <taxon>Cytophagales</taxon>
        <taxon>Fulvivirgaceae</taxon>
        <taxon>Ohtaekwangia</taxon>
    </lineage>
</organism>
<evidence type="ECO:0000256" key="4">
    <source>
        <dbReference type="ARBA" id="ARBA00023136"/>
    </source>
</evidence>
<feature type="domain" description="RagB/SusD" evidence="6">
    <location>
        <begin position="321"/>
        <end position="464"/>
    </location>
</feature>
<evidence type="ECO:0000256" key="5">
    <source>
        <dbReference type="ARBA" id="ARBA00023237"/>
    </source>
</evidence>
<dbReference type="CDD" id="cd08977">
    <property type="entry name" value="SusD"/>
    <property type="match status" value="1"/>
</dbReference>
<comment type="subcellular location">
    <subcellularLocation>
        <location evidence="1">Cell outer membrane</location>
    </subcellularLocation>
</comment>
<protein>
    <submittedName>
        <fullName evidence="8">Starch-binding associating with outer membrane</fullName>
    </submittedName>
</protein>
<name>A0A1T5IWE2_9BACT</name>
<dbReference type="STRING" id="688867.SAMN05660236_0477"/>
<dbReference type="Proteomes" id="UP000190961">
    <property type="component" value="Unassembled WGS sequence"/>
</dbReference>
<proteinExistence type="inferred from homology"/>
<keyword evidence="4" id="KW-0472">Membrane</keyword>
<gene>
    <name evidence="8" type="ORF">SAMN05660236_0477</name>
</gene>
<dbReference type="SUPFAM" id="SSF48452">
    <property type="entry name" value="TPR-like"/>
    <property type="match status" value="1"/>
</dbReference>
<feature type="domain" description="SusD-like N-terminal" evidence="7">
    <location>
        <begin position="20"/>
        <end position="219"/>
    </location>
</feature>
<dbReference type="PROSITE" id="PS51257">
    <property type="entry name" value="PROKAR_LIPOPROTEIN"/>
    <property type="match status" value="1"/>
</dbReference>
<dbReference type="OrthoDB" id="636214at2"/>
<dbReference type="EMBL" id="FUZU01000001">
    <property type="protein sequence ID" value="SKC43509.1"/>
    <property type="molecule type" value="Genomic_DNA"/>
</dbReference>
<evidence type="ECO:0000313" key="9">
    <source>
        <dbReference type="Proteomes" id="UP000190961"/>
    </source>
</evidence>
<dbReference type="InterPro" id="IPR012944">
    <property type="entry name" value="SusD_RagB_dom"/>
</dbReference>
<dbReference type="Pfam" id="PF07980">
    <property type="entry name" value="SusD_RagB"/>
    <property type="match status" value="1"/>
</dbReference>
<evidence type="ECO:0000256" key="1">
    <source>
        <dbReference type="ARBA" id="ARBA00004442"/>
    </source>
</evidence>
<keyword evidence="3" id="KW-0732">Signal</keyword>
<dbReference type="RefSeq" id="WP_079685100.1">
    <property type="nucleotide sequence ID" value="NZ_FUZU01000001.1"/>
</dbReference>